<dbReference type="Proteomes" id="UP001239111">
    <property type="component" value="Chromosome 3"/>
</dbReference>
<name>A0ACC2NJK8_9HYME</name>
<dbReference type="EMBL" id="CM056743">
    <property type="protein sequence ID" value="KAJ8671425.1"/>
    <property type="molecule type" value="Genomic_DNA"/>
</dbReference>
<comment type="caution">
    <text evidence="1">The sequence shown here is derived from an EMBL/GenBank/DDBJ whole genome shotgun (WGS) entry which is preliminary data.</text>
</comment>
<protein>
    <submittedName>
        <fullName evidence="1">Uncharacterized protein</fullName>
    </submittedName>
</protein>
<proteinExistence type="predicted"/>
<evidence type="ECO:0000313" key="2">
    <source>
        <dbReference type="Proteomes" id="UP001239111"/>
    </source>
</evidence>
<evidence type="ECO:0000313" key="1">
    <source>
        <dbReference type="EMBL" id="KAJ8671425.1"/>
    </source>
</evidence>
<organism evidence="1 2">
    <name type="scientific">Eretmocerus hayati</name>
    <dbReference type="NCBI Taxonomy" id="131215"/>
    <lineage>
        <taxon>Eukaryota</taxon>
        <taxon>Metazoa</taxon>
        <taxon>Ecdysozoa</taxon>
        <taxon>Arthropoda</taxon>
        <taxon>Hexapoda</taxon>
        <taxon>Insecta</taxon>
        <taxon>Pterygota</taxon>
        <taxon>Neoptera</taxon>
        <taxon>Endopterygota</taxon>
        <taxon>Hymenoptera</taxon>
        <taxon>Apocrita</taxon>
        <taxon>Proctotrupomorpha</taxon>
        <taxon>Chalcidoidea</taxon>
        <taxon>Aphelinidae</taxon>
        <taxon>Aphelininae</taxon>
        <taxon>Eretmocerus</taxon>
    </lineage>
</organism>
<accession>A0ACC2NJK8</accession>
<gene>
    <name evidence="1" type="ORF">QAD02_002684</name>
</gene>
<keyword evidence="2" id="KW-1185">Reference proteome</keyword>
<reference evidence="1" key="1">
    <citation type="submission" date="2023-04" db="EMBL/GenBank/DDBJ databases">
        <title>A chromosome-level genome assembly of the parasitoid wasp Eretmocerus hayati.</title>
        <authorList>
            <person name="Zhong Y."/>
            <person name="Liu S."/>
            <person name="Liu Y."/>
        </authorList>
    </citation>
    <scope>NUCLEOTIDE SEQUENCE</scope>
    <source>
        <strain evidence="1">ZJU_SS_LIU_2023</strain>
    </source>
</reference>
<sequence length="495" mass="55943">MEGKWQYPWTAVLGGATGSGKSCFVQRLIKHIDTISDTQFARIISHYSEWQDGYKEFGDRVEFHEGLPELSDYACDPRPKLLIVDDLMHESSSCDSLASLFTKGSHHRGFIIIHITQNIFHQGKGQRDISLNAHYMVVFRNLRDRSQIQHLAHQLMPENPKFLQEAYWNATSKPYGYLLLDLKQSTPDNIRFRTNIFPEDGYPINIIDQSSSEEGDTDTSLLTPLVTPRETPSIALAHSTLDRENPYLTGVYKDIELLVTEINELDNIGKHLKFKVERGGYVSVERICTDDACLTLEHTLQLSKRLRNILGFNPDVDDILVRLDRSTVGIFPGSLANGLPNMLMIYADICEPHCTGSSRSKLLKVVPLDTHNYAYIRKQHRSDPASNILRAISTKLRGRAAQAFLGKKNQYGSVERLLDDMRAQSDAAGGPDSVGADLELIEQNQNERAAVHGHRVQKPYNELLRAYDSEPDGKWEKRGLKDRAAMNLSTIKIGR</sequence>